<dbReference type="Pfam" id="PF02137">
    <property type="entry name" value="A_deamin"/>
    <property type="match status" value="1"/>
</dbReference>
<dbReference type="GO" id="GO:0003726">
    <property type="term" value="F:double-stranded RNA adenosine deaminase activity"/>
    <property type="evidence" value="ECO:0007669"/>
    <property type="project" value="TreeGrafter"/>
</dbReference>
<protein>
    <recommendedName>
        <fullName evidence="2">A to I editase domain-containing protein</fullName>
    </recommendedName>
</protein>
<feature type="domain" description="A to I editase" evidence="2">
    <location>
        <begin position="492"/>
        <end position="786"/>
    </location>
</feature>
<dbReference type="GeneID" id="20228495"/>
<dbReference type="GO" id="GO:0005737">
    <property type="term" value="C:cytoplasm"/>
    <property type="evidence" value="ECO:0007669"/>
    <property type="project" value="TreeGrafter"/>
</dbReference>
<dbReference type="SMART" id="SM00552">
    <property type="entry name" value="ADEAMc"/>
    <property type="match status" value="1"/>
</dbReference>
<dbReference type="RefSeq" id="XP_009039023.1">
    <property type="nucleotide sequence ID" value="XM_009040775.1"/>
</dbReference>
<dbReference type="GO" id="GO:0006396">
    <property type="term" value="P:RNA processing"/>
    <property type="evidence" value="ECO:0007669"/>
    <property type="project" value="InterPro"/>
</dbReference>
<proteinExistence type="predicted"/>
<sequence length="814" mass="85461">MDSLRERVRRFYARWNPENIGNVDNIVASFGDREEVLWEQLARKYGPDAVRLSAQEQVAAAVAAPPPPPPAPSRRGGFSNFSSAPPGGVPPAAPRGFAAAPAARGGFRAPPRAAFRAAPAAPPAPPLPPLALHNGVLSELAATASLPRTPSDHGSAFDGVEAGREARASSRTHEACCARRALVGLSAGGKDHLNVHGGLFSVLNACGPLFQLHASPGVRKAEDTFVLVDRQLLGHLRSTLLLADAPRRPPPQTQRCSAALRATPFWQRAVQRADGLLQAACHVEDDALKRAAALARTDSFAAIRAVDARLAARPEGDRPGAPPRPDPYRNPKTAAALYNAVQALGPESVGDADRGKLGDGDRDDALRVLGRVIRAAKRLDAATSKQKARLGAWLASVDRQLATPRAARVQAHPKRASPSLTIESTAAAACSAPPANVRHAEKRRSASTCALADNVARSALAEWRALDASKLPGQTCVAAIVAAVGPRCACLALGAGTKVARRSAVADDARGEVLRDCHAEVLAVRAFRRYVAAALGRGGGDFFERRSDGSFVLRAGVAFYLYCSSAPCGNSTIRKWAKTKREVFREELGDGPPLEPHAPFHVMAPGQVALLGKRRPDDARPEGGDAPGGCCAVDGDVLRPHCCSDKVARWAALGLEGALLSRFVRIPLGGVVVGRKFSFEHARRAFCCRVPFLERHPALMGTAIPCDEGVYLGGVGADFLGRGCVAWTSGEAPEDLDGAAGVAADGAPSALCRRAARGRYVALCGALGAAVDAAAPYEALKRAADDGERRAAFAALCAGPRAPFRDWLSSRGLD</sequence>
<feature type="region of interest" description="Disordered" evidence="1">
    <location>
        <begin position="311"/>
        <end position="331"/>
    </location>
</feature>
<accession>F0YEL3</accession>
<dbReference type="KEGG" id="aaf:AURANDRAFT_71992"/>
<dbReference type="PROSITE" id="PS50141">
    <property type="entry name" value="A_DEAMIN_EDITASE"/>
    <property type="match status" value="1"/>
</dbReference>
<name>F0YEL3_AURAN</name>
<dbReference type="GO" id="GO:0006382">
    <property type="term" value="P:adenosine to inosine editing"/>
    <property type="evidence" value="ECO:0007669"/>
    <property type="project" value="TreeGrafter"/>
</dbReference>
<dbReference type="InParanoid" id="F0YEL3"/>
<dbReference type="Proteomes" id="UP000002729">
    <property type="component" value="Unassembled WGS sequence"/>
</dbReference>
<dbReference type="GO" id="GO:0008251">
    <property type="term" value="F:tRNA-specific adenosine deaminase activity"/>
    <property type="evidence" value="ECO:0007669"/>
    <property type="project" value="TreeGrafter"/>
</dbReference>
<dbReference type="PANTHER" id="PTHR10910">
    <property type="entry name" value="EUKARYOTE SPECIFIC DSRNA BINDING PROTEIN"/>
    <property type="match status" value="1"/>
</dbReference>
<dbReference type="eggNOG" id="KOG2777">
    <property type="taxonomic scope" value="Eukaryota"/>
</dbReference>
<feature type="region of interest" description="Disordered" evidence="1">
    <location>
        <begin position="61"/>
        <end position="97"/>
    </location>
</feature>
<dbReference type="InterPro" id="IPR002466">
    <property type="entry name" value="A_deamin"/>
</dbReference>
<dbReference type="GO" id="GO:0003725">
    <property type="term" value="F:double-stranded RNA binding"/>
    <property type="evidence" value="ECO:0007669"/>
    <property type="project" value="TreeGrafter"/>
</dbReference>
<dbReference type="OrthoDB" id="47001at2759"/>
<dbReference type="AlphaFoldDB" id="F0YEL3"/>
<reference evidence="3 4" key="1">
    <citation type="journal article" date="2011" name="Proc. Natl. Acad. Sci. U.S.A.">
        <title>Niche of harmful alga Aureococcus anophagefferens revealed through ecogenomics.</title>
        <authorList>
            <person name="Gobler C.J."/>
            <person name="Berry D.L."/>
            <person name="Dyhrman S.T."/>
            <person name="Wilhelm S.W."/>
            <person name="Salamov A."/>
            <person name="Lobanov A.V."/>
            <person name="Zhang Y."/>
            <person name="Collier J.L."/>
            <person name="Wurch L.L."/>
            <person name="Kustka A.B."/>
            <person name="Dill B.D."/>
            <person name="Shah M."/>
            <person name="VerBerkmoes N.C."/>
            <person name="Kuo A."/>
            <person name="Terry A."/>
            <person name="Pangilinan J."/>
            <person name="Lindquist E.A."/>
            <person name="Lucas S."/>
            <person name="Paulsen I.T."/>
            <person name="Hattenrath-Lehmann T.K."/>
            <person name="Talmage S.C."/>
            <person name="Walker E.A."/>
            <person name="Koch F."/>
            <person name="Burson A.M."/>
            <person name="Marcoval M.A."/>
            <person name="Tang Y.Z."/>
            <person name="Lecleir G.R."/>
            <person name="Coyne K.J."/>
            <person name="Berg G.M."/>
            <person name="Bertrand E.M."/>
            <person name="Saito M.A."/>
            <person name="Gladyshev V.N."/>
            <person name="Grigoriev I.V."/>
        </authorList>
    </citation>
    <scope>NUCLEOTIDE SEQUENCE [LARGE SCALE GENOMIC DNA]</scope>
    <source>
        <strain evidence="4">CCMP 1984</strain>
    </source>
</reference>
<evidence type="ECO:0000256" key="1">
    <source>
        <dbReference type="SAM" id="MobiDB-lite"/>
    </source>
</evidence>
<evidence type="ECO:0000259" key="2">
    <source>
        <dbReference type="PROSITE" id="PS50141"/>
    </source>
</evidence>
<dbReference type="EMBL" id="GL833135">
    <property type="protein sequence ID" value="EGB06453.1"/>
    <property type="molecule type" value="Genomic_DNA"/>
</dbReference>
<dbReference type="GO" id="GO:0005730">
    <property type="term" value="C:nucleolus"/>
    <property type="evidence" value="ECO:0007669"/>
    <property type="project" value="TreeGrafter"/>
</dbReference>
<gene>
    <name evidence="3" type="ORF">AURANDRAFT_71992</name>
</gene>
<feature type="compositionally biased region" description="Basic and acidic residues" evidence="1">
    <location>
        <begin position="161"/>
        <end position="171"/>
    </location>
</feature>
<dbReference type="PANTHER" id="PTHR10910:SF62">
    <property type="entry name" value="AT07585P-RELATED"/>
    <property type="match status" value="1"/>
</dbReference>
<evidence type="ECO:0000313" key="4">
    <source>
        <dbReference type="Proteomes" id="UP000002729"/>
    </source>
</evidence>
<keyword evidence="4" id="KW-1185">Reference proteome</keyword>
<feature type="region of interest" description="Disordered" evidence="1">
    <location>
        <begin position="146"/>
        <end position="171"/>
    </location>
</feature>
<evidence type="ECO:0000313" key="3">
    <source>
        <dbReference type="EMBL" id="EGB06453.1"/>
    </source>
</evidence>
<organism evidence="4">
    <name type="scientific">Aureococcus anophagefferens</name>
    <name type="common">Harmful bloom alga</name>
    <dbReference type="NCBI Taxonomy" id="44056"/>
    <lineage>
        <taxon>Eukaryota</taxon>
        <taxon>Sar</taxon>
        <taxon>Stramenopiles</taxon>
        <taxon>Ochrophyta</taxon>
        <taxon>Pelagophyceae</taxon>
        <taxon>Pelagomonadales</taxon>
        <taxon>Pelagomonadaceae</taxon>
        <taxon>Aureococcus</taxon>
    </lineage>
</organism>